<dbReference type="Proteomes" id="UP000256999">
    <property type="component" value="Unassembled WGS sequence"/>
</dbReference>
<protein>
    <submittedName>
        <fullName evidence="5">Prepilin-type N-terminal cleavage/methylation domain-containing protein</fullName>
    </submittedName>
</protein>
<comment type="similarity">
    <text evidence="1 3">Belongs to the N-Me-Phe pilin family.</text>
</comment>
<dbReference type="InterPro" id="IPR001082">
    <property type="entry name" value="Pilin"/>
</dbReference>
<dbReference type="SUPFAM" id="SSF54523">
    <property type="entry name" value="Pili subunits"/>
    <property type="match status" value="1"/>
</dbReference>
<dbReference type="AlphaFoldDB" id="A0A3E0UI90"/>
<dbReference type="GO" id="GO:0044096">
    <property type="term" value="C:type IV pilus"/>
    <property type="evidence" value="ECO:0007669"/>
    <property type="project" value="TreeGrafter"/>
</dbReference>
<gene>
    <name evidence="5" type="ORF">DXX92_15380</name>
</gene>
<dbReference type="Pfam" id="PF00114">
    <property type="entry name" value="Pilin"/>
    <property type="match status" value="1"/>
</dbReference>
<keyword evidence="2" id="KW-0488">Methylation</keyword>
<dbReference type="PANTHER" id="PTHR30093">
    <property type="entry name" value="GENERAL SECRETION PATHWAY PROTEIN G"/>
    <property type="match status" value="1"/>
</dbReference>
<dbReference type="GO" id="GO:0007155">
    <property type="term" value="P:cell adhesion"/>
    <property type="evidence" value="ECO:0007669"/>
    <property type="project" value="InterPro"/>
</dbReference>
<evidence type="ECO:0000256" key="2">
    <source>
        <dbReference type="ARBA" id="ARBA00022481"/>
    </source>
</evidence>
<reference evidence="5 6" key="1">
    <citation type="submission" date="2018-08" db="EMBL/GenBank/DDBJ databases">
        <title>Thalassotalea euphylliae genome.</title>
        <authorList>
            <person name="Summers S."/>
            <person name="Rice S.A."/>
            <person name="Freckelton M.L."/>
            <person name="Nedved B.T."/>
            <person name="Hadfield M.G."/>
        </authorList>
    </citation>
    <scope>NUCLEOTIDE SEQUENCE [LARGE SCALE GENOMIC DNA]</scope>
    <source>
        <strain evidence="5 6">H2</strain>
    </source>
</reference>
<dbReference type="RefSeq" id="WP_116001265.1">
    <property type="nucleotide sequence ID" value="NZ_QUOV01000001.1"/>
</dbReference>
<dbReference type="PANTHER" id="PTHR30093:SF34">
    <property type="entry name" value="PREPILIN PEPTIDASE-DEPENDENT PROTEIN D"/>
    <property type="match status" value="1"/>
</dbReference>
<sequence>MNKIQNIQKKAQKGFTLIELMIVVAIIGILAAVALPAYQTYTEKSRFSEVVLAVGSVKSAMDVCIQVNGGIANCDTAAKIGIDLTDAARGNEVTSITIAASSGAITGTGTDGLGASGANSTYILTPQSDGTWDQTGTCVANGVC</sequence>
<dbReference type="Pfam" id="PF07963">
    <property type="entry name" value="N_methyl"/>
    <property type="match status" value="1"/>
</dbReference>
<organism evidence="5 6">
    <name type="scientific">Thalassotalea euphylliae</name>
    <dbReference type="NCBI Taxonomy" id="1655234"/>
    <lineage>
        <taxon>Bacteria</taxon>
        <taxon>Pseudomonadati</taxon>
        <taxon>Pseudomonadota</taxon>
        <taxon>Gammaproteobacteria</taxon>
        <taxon>Alteromonadales</taxon>
        <taxon>Colwelliaceae</taxon>
        <taxon>Thalassotalea</taxon>
    </lineage>
</organism>
<evidence type="ECO:0000313" key="6">
    <source>
        <dbReference type="Proteomes" id="UP000256999"/>
    </source>
</evidence>
<dbReference type="Gene3D" id="3.30.700.10">
    <property type="entry name" value="Glycoprotein, Type 4 Pilin"/>
    <property type="match status" value="1"/>
</dbReference>
<dbReference type="OrthoDB" id="5918848at2"/>
<keyword evidence="4" id="KW-1133">Transmembrane helix</keyword>
<name>A0A3E0UI90_9GAMM</name>
<accession>A0A3E0UI90</accession>
<evidence type="ECO:0000313" key="5">
    <source>
        <dbReference type="EMBL" id="REL36586.1"/>
    </source>
</evidence>
<dbReference type="InterPro" id="IPR012902">
    <property type="entry name" value="N_methyl_site"/>
</dbReference>
<keyword evidence="3" id="KW-0281">Fimbrium</keyword>
<dbReference type="GO" id="GO:0043107">
    <property type="term" value="P:type IV pilus-dependent motility"/>
    <property type="evidence" value="ECO:0007669"/>
    <property type="project" value="TreeGrafter"/>
</dbReference>
<keyword evidence="4" id="KW-0472">Membrane</keyword>
<feature type="transmembrane region" description="Helical" evidence="4">
    <location>
        <begin position="20"/>
        <end position="38"/>
    </location>
</feature>
<dbReference type="InterPro" id="IPR045584">
    <property type="entry name" value="Pilin-like"/>
</dbReference>
<evidence type="ECO:0000256" key="1">
    <source>
        <dbReference type="ARBA" id="ARBA00005233"/>
    </source>
</evidence>
<evidence type="ECO:0000256" key="3">
    <source>
        <dbReference type="RuleBase" id="RU000389"/>
    </source>
</evidence>
<comment type="caution">
    <text evidence="5">The sequence shown here is derived from an EMBL/GenBank/DDBJ whole genome shotgun (WGS) entry which is preliminary data.</text>
</comment>
<dbReference type="EMBL" id="QUOV01000001">
    <property type="protein sequence ID" value="REL36586.1"/>
    <property type="molecule type" value="Genomic_DNA"/>
</dbReference>
<dbReference type="NCBIfam" id="TIGR02532">
    <property type="entry name" value="IV_pilin_GFxxxE"/>
    <property type="match status" value="1"/>
</dbReference>
<dbReference type="PROSITE" id="PS00409">
    <property type="entry name" value="PROKAR_NTER_METHYL"/>
    <property type="match status" value="1"/>
</dbReference>
<keyword evidence="4" id="KW-0812">Transmembrane</keyword>
<proteinExistence type="inferred from homology"/>
<evidence type="ECO:0000256" key="4">
    <source>
        <dbReference type="SAM" id="Phobius"/>
    </source>
</evidence>